<dbReference type="PROSITE" id="PS00143">
    <property type="entry name" value="INSULINASE"/>
    <property type="match status" value="1"/>
</dbReference>
<dbReference type="InterPro" id="IPR011249">
    <property type="entry name" value="Metalloenz_LuxS/M16"/>
</dbReference>
<comment type="similarity">
    <text evidence="1 2">Belongs to the peptidase M16 family.</text>
</comment>
<organism evidence="5 6">
    <name type="scientific">Syntrophaceticus schinkii</name>
    <dbReference type="NCBI Taxonomy" id="499207"/>
    <lineage>
        <taxon>Bacteria</taxon>
        <taxon>Bacillati</taxon>
        <taxon>Bacillota</taxon>
        <taxon>Clostridia</taxon>
        <taxon>Thermoanaerobacterales</taxon>
        <taxon>Thermoanaerobacterales Family III. Incertae Sedis</taxon>
        <taxon>Syntrophaceticus</taxon>
    </lineage>
</organism>
<gene>
    <name evidence="5" type="ORF">SSCH_100017</name>
</gene>
<dbReference type="InterPro" id="IPR050361">
    <property type="entry name" value="MPP/UQCRC_Complex"/>
</dbReference>
<evidence type="ECO:0000313" key="6">
    <source>
        <dbReference type="Proteomes" id="UP000046155"/>
    </source>
</evidence>
<dbReference type="RefSeq" id="WP_044663717.1">
    <property type="nucleotide sequence ID" value="NZ_CDRZ01000002.1"/>
</dbReference>
<feature type="domain" description="Peptidase M16 C-terminal" evidence="4">
    <location>
        <begin position="166"/>
        <end position="338"/>
    </location>
</feature>
<keyword evidence="5" id="KW-0378">Hydrolase</keyword>
<dbReference type="PANTHER" id="PTHR11851">
    <property type="entry name" value="METALLOPROTEASE"/>
    <property type="match status" value="1"/>
</dbReference>
<dbReference type="InterPro" id="IPR007863">
    <property type="entry name" value="Peptidase_M16_C"/>
</dbReference>
<feature type="domain" description="Peptidase M16 N-terminal" evidence="3">
    <location>
        <begin position="13"/>
        <end position="159"/>
    </location>
</feature>
<evidence type="ECO:0000259" key="4">
    <source>
        <dbReference type="Pfam" id="PF05193"/>
    </source>
</evidence>
<accession>A0A0B7MA20</accession>
<evidence type="ECO:0000256" key="1">
    <source>
        <dbReference type="ARBA" id="ARBA00007261"/>
    </source>
</evidence>
<dbReference type="InterPro" id="IPR011765">
    <property type="entry name" value="Pept_M16_N"/>
</dbReference>
<dbReference type="PANTHER" id="PTHR11851:SF49">
    <property type="entry name" value="MITOCHONDRIAL-PROCESSING PEPTIDASE SUBUNIT ALPHA"/>
    <property type="match status" value="1"/>
</dbReference>
<evidence type="ECO:0000256" key="2">
    <source>
        <dbReference type="RuleBase" id="RU004447"/>
    </source>
</evidence>
<dbReference type="GO" id="GO:0004222">
    <property type="term" value="F:metalloendopeptidase activity"/>
    <property type="evidence" value="ECO:0007669"/>
    <property type="project" value="InterPro"/>
</dbReference>
<dbReference type="SUPFAM" id="SSF63411">
    <property type="entry name" value="LuxS/MPP-like metallohydrolase"/>
    <property type="match status" value="2"/>
</dbReference>
<dbReference type="Gene3D" id="3.30.830.10">
    <property type="entry name" value="Metalloenzyme, LuxS/M16 peptidase-like"/>
    <property type="match status" value="2"/>
</dbReference>
<sequence>MYHKDVLDNGVTIVSEEVPSVHSVAVGFWVKTGSRFEEPEEAGLSHLIEHLLFKGTAKRDAKQIAEAIEEVGGQLNAFTSKEYTCYYARVLAEHLPLAVDVLSDMLFKSLFREEDLEREKRVVAEEINMYEDTPDDIIHDYFSQTIWDGHPLGRPIIGTMESLSGIDRDRLLSFYKHHYSPSNLVVALAGKFQYREALDLFESALASLSAGKVENRIAPPTARAAVKSYYRDLEQVQICMGVPGVSLYDENIYCLQIINNILGGGASSRLFQSVREERALVYAIYSYYLSFLDSGLFTIYAGTNPANCQEVLDLSWNEIRSITEAGISKKELNRAKTQIKGSLLLAQESVLQRMHRLGKSELVYHRLITSEEILEKIAVLTEDDVQSFAREIFNPDRATITVLGPLAGDKIRIPEPFFTKLE</sequence>
<reference evidence="6" key="1">
    <citation type="submission" date="2015-01" db="EMBL/GenBank/DDBJ databases">
        <authorList>
            <person name="Manzoor Shahid"/>
            <person name="Zubair Saima"/>
        </authorList>
    </citation>
    <scope>NUCLEOTIDE SEQUENCE [LARGE SCALE GENOMIC DNA]</scope>
    <source>
        <strain evidence="6">Sp3</strain>
    </source>
</reference>
<dbReference type="Pfam" id="PF05193">
    <property type="entry name" value="Peptidase_M16_C"/>
    <property type="match status" value="1"/>
</dbReference>
<keyword evidence="6" id="KW-1185">Reference proteome</keyword>
<dbReference type="Pfam" id="PF00675">
    <property type="entry name" value="Peptidase_M16"/>
    <property type="match status" value="1"/>
</dbReference>
<dbReference type="FunFam" id="3.30.830.10:FF:000008">
    <property type="entry name" value="Mitochondrial-processing peptidase subunit beta"/>
    <property type="match status" value="1"/>
</dbReference>
<name>A0A0B7MA20_9FIRM</name>
<dbReference type="OrthoDB" id="9811314at2"/>
<dbReference type="GO" id="GO:0046872">
    <property type="term" value="F:metal ion binding"/>
    <property type="evidence" value="ECO:0007669"/>
    <property type="project" value="InterPro"/>
</dbReference>
<dbReference type="InterPro" id="IPR001431">
    <property type="entry name" value="Pept_M16_Zn_BS"/>
</dbReference>
<evidence type="ECO:0000259" key="3">
    <source>
        <dbReference type="Pfam" id="PF00675"/>
    </source>
</evidence>
<dbReference type="EC" id="3.4.24.-" evidence="5"/>
<dbReference type="AlphaFoldDB" id="A0A0B7MA20"/>
<dbReference type="GO" id="GO:0006508">
    <property type="term" value="P:proteolysis"/>
    <property type="evidence" value="ECO:0007669"/>
    <property type="project" value="InterPro"/>
</dbReference>
<protein>
    <submittedName>
        <fullName evidence="5">Putative enzyme</fullName>
        <ecNumber evidence="5">3.4.24.-</ecNumber>
    </submittedName>
</protein>
<dbReference type="Proteomes" id="UP000046155">
    <property type="component" value="Unassembled WGS sequence"/>
</dbReference>
<dbReference type="EMBL" id="CDRZ01000002">
    <property type="protein sequence ID" value="CEO87329.1"/>
    <property type="molecule type" value="Genomic_DNA"/>
</dbReference>
<proteinExistence type="inferred from homology"/>
<evidence type="ECO:0000313" key="5">
    <source>
        <dbReference type="EMBL" id="CEO87329.1"/>
    </source>
</evidence>
<dbReference type="MEROPS" id="M16.A15"/>